<dbReference type="PANTHER" id="PTHR34142:SF1">
    <property type="entry name" value="GLYCOSIDE HYDROLASE FAMILY 5 DOMAIN-CONTAINING PROTEIN"/>
    <property type="match status" value="1"/>
</dbReference>
<dbReference type="GO" id="GO:0030245">
    <property type="term" value="P:cellulose catabolic process"/>
    <property type="evidence" value="ECO:0007669"/>
    <property type="project" value="UniProtKB-KW"/>
</dbReference>
<dbReference type="SUPFAM" id="SSF51445">
    <property type="entry name" value="(Trans)glycosidases"/>
    <property type="match status" value="1"/>
</dbReference>
<dbReference type="RefSeq" id="WP_074790140.1">
    <property type="nucleotide sequence ID" value="NZ_FNZX01000006.1"/>
</dbReference>
<evidence type="ECO:0000259" key="10">
    <source>
        <dbReference type="Pfam" id="PF00150"/>
    </source>
</evidence>
<evidence type="ECO:0000256" key="2">
    <source>
        <dbReference type="ARBA" id="ARBA00012601"/>
    </source>
</evidence>
<keyword evidence="3 8" id="KW-0378">Hydrolase</keyword>
<keyword evidence="12" id="KW-1185">Reference proteome</keyword>
<comment type="similarity">
    <text evidence="8">Belongs to the glycosyl hydrolase 5 (cellulase A) family.</text>
</comment>
<name>A0A1H7I0A6_9FIRM</name>
<sequence>MVSKKQKFRTVLLIIILAIAIIAGVFGVSYAKGSVVFPWEVTEKQEEEPQVAEEPEAEKVKEATAKEEELKKEVEKVEEPEEPVEEEPEEPKEPETTAATTGVSLDYYGALHVEDGKLVDESGDVAVLTGVSSHGLSWYPEYVTPETIESLRNNWGINVIRLAMYTSDYNGYCVAGEDVQNTLKDNIDAAVEAATENDMYVIIDWHILNDSNPNEYKAQAIQFFGEMVRKYEDNENVIYEICNEPNGDTTWEDICNYANEVIPVIRNVDSDAVILVGTPNWSSDLDSVMEAPLDYDNIMYTYHFYAGTHKSSARNTLTDALDAGLPVFISEYGFVSADGDGSVDTKEAAKWQDIIDEYQLSSCIWNLSNKAEGSALISSDCDKTADWEEEELSEQGQYFFNMLQSIDTSKQENEKISDETSEDIKDKEQKLNKEKSNLEKKR</sequence>
<dbReference type="InterPro" id="IPR018087">
    <property type="entry name" value="Glyco_hydro_5_CS"/>
</dbReference>
<keyword evidence="7" id="KW-0624">Polysaccharide degradation</keyword>
<feature type="compositionally biased region" description="Acidic residues" evidence="9">
    <location>
        <begin position="78"/>
        <end position="92"/>
    </location>
</feature>
<dbReference type="AlphaFoldDB" id="A0A1H7I0A6"/>
<evidence type="ECO:0000313" key="12">
    <source>
        <dbReference type="Proteomes" id="UP000182321"/>
    </source>
</evidence>
<dbReference type="InterPro" id="IPR017853">
    <property type="entry name" value="GH"/>
</dbReference>
<feature type="compositionally biased region" description="Acidic residues" evidence="9">
    <location>
        <begin position="46"/>
        <end position="56"/>
    </location>
</feature>
<gene>
    <name evidence="11" type="ORF">SAMN02910377_01140</name>
</gene>
<evidence type="ECO:0000256" key="7">
    <source>
        <dbReference type="ARBA" id="ARBA00023326"/>
    </source>
</evidence>
<dbReference type="EC" id="3.2.1.4" evidence="2"/>
<dbReference type="PANTHER" id="PTHR34142">
    <property type="entry name" value="ENDO-BETA-1,4-GLUCANASE A"/>
    <property type="match status" value="1"/>
</dbReference>
<protein>
    <recommendedName>
        <fullName evidence="2">cellulase</fullName>
        <ecNumber evidence="2">3.2.1.4</ecNumber>
    </recommendedName>
</protein>
<keyword evidence="5" id="KW-0119">Carbohydrate metabolism</keyword>
<evidence type="ECO:0000256" key="4">
    <source>
        <dbReference type="ARBA" id="ARBA00023001"/>
    </source>
</evidence>
<evidence type="ECO:0000256" key="8">
    <source>
        <dbReference type="RuleBase" id="RU361153"/>
    </source>
</evidence>
<dbReference type="EMBL" id="FNZX01000006">
    <property type="protein sequence ID" value="SEK53925.1"/>
    <property type="molecule type" value="Genomic_DNA"/>
</dbReference>
<feature type="region of interest" description="Disordered" evidence="9">
    <location>
        <begin position="46"/>
        <end position="100"/>
    </location>
</feature>
<dbReference type="PROSITE" id="PS00659">
    <property type="entry name" value="GLYCOSYL_HYDROL_F5"/>
    <property type="match status" value="1"/>
</dbReference>
<feature type="region of interest" description="Disordered" evidence="9">
    <location>
        <begin position="410"/>
        <end position="442"/>
    </location>
</feature>
<feature type="domain" description="Glycoside hydrolase family 5" evidence="10">
    <location>
        <begin position="119"/>
        <end position="370"/>
    </location>
</feature>
<evidence type="ECO:0000256" key="3">
    <source>
        <dbReference type="ARBA" id="ARBA00022801"/>
    </source>
</evidence>
<proteinExistence type="inferred from homology"/>
<comment type="catalytic activity">
    <reaction evidence="1">
        <text>Endohydrolysis of (1-&gt;4)-beta-D-glucosidic linkages in cellulose, lichenin and cereal beta-D-glucans.</text>
        <dbReference type="EC" id="3.2.1.4"/>
    </reaction>
</comment>
<dbReference type="InterPro" id="IPR001547">
    <property type="entry name" value="Glyco_hydro_5"/>
</dbReference>
<accession>A0A1H7I0A6</accession>
<evidence type="ECO:0000256" key="6">
    <source>
        <dbReference type="ARBA" id="ARBA00023295"/>
    </source>
</evidence>
<dbReference type="Pfam" id="PF00150">
    <property type="entry name" value="Cellulase"/>
    <property type="match status" value="1"/>
</dbReference>
<evidence type="ECO:0000256" key="1">
    <source>
        <dbReference type="ARBA" id="ARBA00000966"/>
    </source>
</evidence>
<dbReference type="GO" id="GO:0008810">
    <property type="term" value="F:cellulase activity"/>
    <property type="evidence" value="ECO:0007669"/>
    <property type="project" value="UniProtKB-EC"/>
</dbReference>
<feature type="compositionally biased region" description="Basic and acidic residues" evidence="9">
    <location>
        <begin position="57"/>
        <end position="77"/>
    </location>
</feature>
<evidence type="ECO:0000313" key="11">
    <source>
        <dbReference type="EMBL" id="SEK53925.1"/>
    </source>
</evidence>
<reference evidence="12" key="1">
    <citation type="submission" date="2016-10" db="EMBL/GenBank/DDBJ databases">
        <authorList>
            <person name="Varghese N."/>
        </authorList>
    </citation>
    <scope>NUCLEOTIDE SEQUENCE [LARGE SCALE GENOMIC DNA]</scope>
    <source>
        <strain evidence="12">ACV-9</strain>
    </source>
</reference>
<dbReference type="Gene3D" id="3.20.20.80">
    <property type="entry name" value="Glycosidases"/>
    <property type="match status" value="1"/>
</dbReference>
<dbReference type="Proteomes" id="UP000182321">
    <property type="component" value="Unassembled WGS sequence"/>
</dbReference>
<keyword evidence="4" id="KW-0136">Cellulose degradation</keyword>
<evidence type="ECO:0000256" key="9">
    <source>
        <dbReference type="SAM" id="MobiDB-lite"/>
    </source>
</evidence>
<evidence type="ECO:0000256" key="5">
    <source>
        <dbReference type="ARBA" id="ARBA00023277"/>
    </source>
</evidence>
<keyword evidence="6 8" id="KW-0326">Glycosidase</keyword>
<organism evidence="11 12">
    <name type="scientific">Pseudobutyrivibrio ruminis</name>
    <dbReference type="NCBI Taxonomy" id="46206"/>
    <lineage>
        <taxon>Bacteria</taxon>
        <taxon>Bacillati</taxon>
        <taxon>Bacillota</taxon>
        <taxon>Clostridia</taxon>
        <taxon>Lachnospirales</taxon>
        <taxon>Lachnospiraceae</taxon>
        <taxon>Pseudobutyrivibrio</taxon>
    </lineage>
</organism>